<evidence type="ECO:0000256" key="1">
    <source>
        <dbReference type="SAM" id="Phobius"/>
    </source>
</evidence>
<keyword evidence="1" id="KW-0812">Transmembrane</keyword>
<feature type="transmembrane region" description="Helical" evidence="1">
    <location>
        <begin position="159"/>
        <end position="177"/>
    </location>
</feature>
<protein>
    <submittedName>
        <fullName evidence="2">ABC transporter permease</fullName>
    </submittedName>
</protein>
<dbReference type="OrthoDB" id="3399482at2"/>
<gene>
    <name evidence="2" type="ORF">AVL63_05750</name>
</gene>
<keyword evidence="3" id="KW-1185">Reference proteome</keyword>
<dbReference type="AlphaFoldDB" id="A0A0W8IDI1"/>
<feature type="transmembrane region" description="Helical" evidence="1">
    <location>
        <begin position="126"/>
        <end position="147"/>
    </location>
</feature>
<dbReference type="RefSeq" id="WP_058889233.1">
    <property type="nucleotide sequence ID" value="NZ_LQBM01000004.1"/>
</dbReference>
<proteinExistence type="predicted"/>
<name>A0A0W8IDI1_9MICC</name>
<evidence type="ECO:0000313" key="3">
    <source>
        <dbReference type="Proteomes" id="UP000054023"/>
    </source>
</evidence>
<comment type="caution">
    <text evidence="2">The sequence shown here is derived from an EMBL/GenBank/DDBJ whole genome shotgun (WGS) entry which is preliminary data.</text>
</comment>
<keyword evidence="1" id="KW-0472">Membrane</keyword>
<feature type="transmembrane region" description="Helical" evidence="1">
    <location>
        <begin position="47"/>
        <end position="73"/>
    </location>
</feature>
<dbReference type="Proteomes" id="UP000054023">
    <property type="component" value="Unassembled WGS sequence"/>
</dbReference>
<feature type="transmembrane region" description="Helical" evidence="1">
    <location>
        <begin position="94"/>
        <end position="120"/>
    </location>
</feature>
<feature type="transmembrane region" description="Helical" evidence="1">
    <location>
        <begin position="17"/>
        <end position="35"/>
    </location>
</feature>
<organism evidence="2 3">
    <name type="scientific">Nesterenkonia jeotgali</name>
    <dbReference type="NCBI Taxonomy" id="317018"/>
    <lineage>
        <taxon>Bacteria</taxon>
        <taxon>Bacillati</taxon>
        <taxon>Actinomycetota</taxon>
        <taxon>Actinomycetes</taxon>
        <taxon>Micrococcales</taxon>
        <taxon>Micrococcaceae</taxon>
        <taxon>Nesterenkonia</taxon>
    </lineage>
</organism>
<sequence length="240" mass="25502">MLTIARSELRQIIRNRMVFFSATVIPVGLSLLFIAQRDAFSQVPTGIGFLAGAFMMILISMGLYSTAVTTLAARRQTLFLKRLRSTAVSDPAALAGILGPPALIGIIQVTAVLSVLAVLTEAPAEIPLLILSGLSLVLMMLGLALATAGITTSPEHAQVTTLPVTMGTSAIAFWIGFTGTEELGMLKRALPGGAATELTINAWNGGTDLIDNLLLLPPTLAWVVIGVLLAKRFFRWEPRH</sequence>
<keyword evidence="1" id="KW-1133">Transmembrane helix</keyword>
<reference evidence="3" key="1">
    <citation type="submission" date="2015-12" db="EMBL/GenBank/DDBJ databases">
        <authorList>
            <person name="Nair G.R."/>
            <person name="Kaur G."/>
            <person name="Mayilraj S."/>
        </authorList>
    </citation>
    <scope>NUCLEOTIDE SEQUENCE [LARGE SCALE GENOMIC DNA]</scope>
    <source>
        <strain evidence="3">CD08_7</strain>
    </source>
</reference>
<dbReference type="STRING" id="317018.AVL63_05750"/>
<evidence type="ECO:0000313" key="2">
    <source>
        <dbReference type="EMBL" id="KUG58003.1"/>
    </source>
</evidence>
<accession>A0A0W8IDI1</accession>
<feature type="transmembrane region" description="Helical" evidence="1">
    <location>
        <begin position="213"/>
        <end position="230"/>
    </location>
</feature>
<dbReference type="EMBL" id="LQBM01000004">
    <property type="protein sequence ID" value="KUG58003.1"/>
    <property type="molecule type" value="Genomic_DNA"/>
</dbReference>